<evidence type="ECO:0000256" key="2">
    <source>
        <dbReference type="SAM" id="SignalP"/>
    </source>
</evidence>
<feature type="repeat" description="TPR" evidence="1">
    <location>
        <begin position="44"/>
        <end position="77"/>
    </location>
</feature>
<dbReference type="SMART" id="SM00028">
    <property type="entry name" value="TPR"/>
    <property type="match status" value="2"/>
</dbReference>
<dbReference type="InterPro" id="IPR019734">
    <property type="entry name" value="TPR_rpt"/>
</dbReference>
<feature type="repeat" description="TPR" evidence="1">
    <location>
        <begin position="78"/>
        <end position="111"/>
    </location>
</feature>
<feature type="chain" id="PRO_5040902497" description="Tetratricopeptide repeat protein" evidence="2">
    <location>
        <begin position="22"/>
        <end position="328"/>
    </location>
</feature>
<dbReference type="AlphaFoldDB" id="A0A9X1DC28"/>
<evidence type="ECO:0000313" key="4">
    <source>
        <dbReference type="Proteomes" id="UP001138757"/>
    </source>
</evidence>
<organism evidence="3 4">
    <name type="scientific">Sphingobium nicotianae</name>
    <dbReference type="NCBI Taxonomy" id="2782607"/>
    <lineage>
        <taxon>Bacteria</taxon>
        <taxon>Pseudomonadati</taxon>
        <taxon>Pseudomonadota</taxon>
        <taxon>Alphaproteobacteria</taxon>
        <taxon>Sphingomonadales</taxon>
        <taxon>Sphingomonadaceae</taxon>
        <taxon>Sphingobium</taxon>
    </lineage>
</organism>
<accession>A0A9X1DC28</accession>
<keyword evidence="1" id="KW-0802">TPR repeat</keyword>
<keyword evidence="2" id="KW-0732">Signal</keyword>
<proteinExistence type="predicted"/>
<dbReference type="SUPFAM" id="SSF48452">
    <property type="entry name" value="TPR-like"/>
    <property type="match status" value="1"/>
</dbReference>
<name>A0A9X1DC28_9SPHN</name>
<comment type="caution">
    <text evidence="3">The sequence shown here is derived from an EMBL/GenBank/DDBJ whole genome shotgun (WGS) entry which is preliminary data.</text>
</comment>
<evidence type="ECO:0008006" key="5">
    <source>
        <dbReference type="Google" id="ProtNLM"/>
    </source>
</evidence>
<keyword evidence="4" id="KW-1185">Reference proteome</keyword>
<gene>
    <name evidence="3" type="ORF">KK488_09900</name>
</gene>
<dbReference type="PROSITE" id="PS51257">
    <property type="entry name" value="PROKAR_LIPOPROTEIN"/>
    <property type="match status" value="1"/>
</dbReference>
<dbReference type="Proteomes" id="UP001138757">
    <property type="component" value="Unassembled WGS sequence"/>
</dbReference>
<dbReference type="RefSeq" id="WP_214623064.1">
    <property type="nucleotide sequence ID" value="NZ_JAHGAW010000006.1"/>
</dbReference>
<dbReference type="Gene3D" id="1.25.40.10">
    <property type="entry name" value="Tetratricopeptide repeat domain"/>
    <property type="match status" value="1"/>
</dbReference>
<evidence type="ECO:0000313" key="3">
    <source>
        <dbReference type="EMBL" id="MBT2187256.1"/>
    </source>
</evidence>
<feature type="signal peptide" evidence="2">
    <location>
        <begin position="1"/>
        <end position="21"/>
    </location>
</feature>
<reference evidence="3" key="1">
    <citation type="submission" date="2021-05" db="EMBL/GenBank/DDBJ databases">
        <title>Genome of Sphingobium sp. strain.</title>
        <authorList>
            <person name="Fan R."/>
        </authorList>
    </citation>
    <scope>NUCLEOTIDE SEQUENCE</scope>
    <source>
        <strain evidence="3">H33</strain>
    </source>
</reference>
<protein>
    <recommendedName>
        <fullName evidence="5">Tetratricopeptide repeat protein</fullName>
    </recommendedName>
</protein>
<sequence>MNRTYRSIGCCALMASLLAGCAGRHASVAIRPVGVPEATALSGADALIRQGRRFLASENYGLAIAQFREAMRFDENSAAASNGLGIAYASIGRDDLARRYFERAIAFAPTDASYRRNLDRFASTTDRAGDAELAADMPAGQDEGPVGYHLRQEASSPVDHDKAADLSLALPPAGDKPVLTEARLAVGTLGAMLTTRAPQAAASAAPQQPVRFTLDRAQAPVPAYGPAPVLKRVSIYEVRIAARKPAEVLAEIMQRDYLAQWDKGETVAPEAREALTGQAAFRAALGHARGRIANALSITMARQACAQARLASYTFYAAARTSSSQCAS</sequence>
<evidence type="ECO:0000256" key="1">
    <source>
        <dbReference type="PROSITE-ProRule" id="PRU00339"/>
    </source>
</evidence>
<dbReference type="PROSITE" id="PS50005">
    <property type="entry name" value="TPR"/>
    <property type="match status" value="2"/>
</dbReference>
<dbReference type="EMBL" id="JAHGAW010000006">
    <property type="protein sequence ID" value="MBT2187256.1"/>
    <property type="molecule type" value="Genomic_DNA"/>
</dbReference>
<dbReference type="InterPro" id="IPR011990">
    <property type="entry name" value="TPR-like_helical_dom_sf"/>
</dbReference>